<sequence>MMRSSNEEKDAEKLQMQLEGLQSMLRLADDRAEEEYKNRRRIQDSLAESQRLLKAAEDDAVRHRDAAAASEEALRTFKEQKLPEMERLEKQSALLNENQESLQLTLSELSQKNITLQGTLDEYRETGDHLRSQLDEVEGENKELRRTISVLKTQMEDSLRARENLRGKFEKLQEDMVTTARDISQEQSSWRTKEEQQDIRYNVLKAQYDDEVKRRKKLELHIDDLEQKEKEATKLRFILGQSQEENAKLEELLIMVRQESHDYQNKAAKYEREFNEAREISRIEIQRVNFVRAELESQINNLDNQLETANMDADTSKARFELLLEEARDAKMAALHEAAESKEIALQEQRLAHERTLNDLRERHARVLHNGSEDRQREESHYMELIALRDERIDHLHDKVAHLEEKLEIAKTAARTAAQAAQNAKAAQVMSPTQVTSPSLTFTKGTNVPEKISPQALRESILVLQDQLQQREGCIEELEHELSLIDKDAPVKVKEKETEIAWLRELLHVRLDDLQDIINVLSQPSFNQSAVRDAVLRLKANLQMQQQE</sequence>
<protein>
    <submittedName>
        <fullName evidence="3">Uncharacterized protein</fullName>
    </submittedName>
</protein>
<feature type="coiled-coil region" evidence="2">
    <location>
        <begin position="208"/>
        <end position="319"/>
    </location>
</feature>
<evidence type="ECO:0000313" key="3">
    <source>
        <dbReference type="EMBL" id="KMU78858.1"/>
    </source>
</evidence>
<accession>A0A0J8R572</accession>
<feature type="coiled-coil region" evidence="2">
    <location>
        <begin position="393"/>
        <end position="420"/>
    </location>
</feature>
<proteinExistence type="predicted"/>
<evidence type="ECO:0000313" key="4">
    <source>
        <dbReference type="Proteomes" id="UP000054559"/>
    </source>
</evidence>
<keyword evidence="1 2" id="KW-0175">Coiled coil</keyword>
<evidence type="ECO:0000256" key="1">
    <source>
        <dbReference type="ARBA" id="ARBA00023054"/>
    </source>
</evidence>
<dbReference type="PANTHER" id="PTHR32083:SF0">
    <property type="entry name" value="CILIA AND FLAGELLA-ASSOCIATED PROTEIN 58"/>
    <property type="match status" value="1"/>
</dbReference>
<dbReference type="OrthoDB" id="1293114at2759"/>
<feature type="coiled-coil region" evidence="2">
    <location>
        <begin position="4"/>
        <end position="175"/>
    </location>
</feature>
<dbReference type="GO" id="GO:0005856">
    <property type="term" value="C:cytoskeleton"/>
    <property type="evidence" value="ECO:0007669"/>
    <property type="project" value="TreeGrafter"/>
</dbReference>
<reference evidence="4" key="1">
    <citation type="journal article" date="2010" name="Genome Res.">
        <title>Population genomic sequencing of Coccidioides fungi reveals recent hybridization and transposon control.</title>
        <authorList>
            <person name="Neafsey D.E."/>
            <person name="Barker B.M."/>
            <person name="Sharpton T.J."/>
            <person name="Stajich J.E."/>
            <person name="Park D.J."/>
            <person name="Whiston E."/>
            <person name="Hung C.-Y."/>
            <person name="McMahan C."/>
            <person name="White J."/>
            <person name="Sykes S."/>
            <person name="Heiman D."/>
            <person name="Young S."/>
            <person name="Zeng Q."/>
            <person name="Abouelleil A."/>
            <person name="Aftuck L."/>
            <person name="Bessette D."/>
            <person name="Brown A."/>
            <person name="FitzGerald M."/>
            <person name="Lui A."/>
            <person name="Macdonald J.P."/>
            <person name="Priest M."/>
            <person name="Orbach M.J."/>
            <person name="Galgiani J.N."/>
            <person name="Kirkland T.N."/>
            <person name="Cole G.T."/>
            <person name="Birren B.W."/>
            <person name="Henn M.R."/>
            <person name="Taylor J.W."/>
            <person name="Rounsley S.D."/>
        </authorList>
    </citation>
    <scope>NUCLEOTIDE SEQUENCE [LARGE SCALE GENOMIC DNA]</scope>
    <source>
        <strain evidence="4">RMSCC 3703</strain>
    </source>
</reference>
<dbReference type="Proteomes" id="UP000054559">
    <property type="component" value="Unassembled WGS sequence"/>
</dbReference>
<dbReference type="EMBL" id="DS268167">
    <property type="protein sequence ID" value="KMU78858.1"/>
    <property type="molecule type" value="Genomic_DNA"/>
</dbReference>
<dbReference type="AlphaFoldDB" id="A0A0J8R572"/>
<evidence type="ECO:0000256" key="2">
    <source>
        <dbReference type="SAM" id="Coils"/>
    </source>
</evidence>
<dbReference type="STRING" id="454286.A0A0J8R572"/>
<organism evidence="3 4">
    <name type="scientific">Coccidioides immitis RMSCC 3703</name>
    <dbReference type="NCBI Taxonomy" id="454286"/>
    <lineage>
        <taxon>Eukaryota</taxon>
        <taxon>Fungi</taxon>
        <taxon>Dikarya</taxon>
        <taxon>Ascomycota</taxon>
        <taxon>Pezizomycotina</taxon>
        <taxon>Eurotiomycetes</taxon>
        <taxon>Eurotiomycetidae</taxon>
        <taxon>Onygenales</taxon>
        <taxon>Onygenaceae</taxon>
        <taxon>Coccidioides</taxon>
    </lineage>
</organism>
<name>A0A0J8R572_COCIT</name>
<gene>
    <name evidence="3" type="ORF">CISG_07375</name>
</gene>
<dbReference type="PANTHER" id="PTHR32083">
    <property type="entry name" value="CILIA AND FLAGELLA-ASSOCIATED PROTEIN 58-RELATED"/>
    <property type="match status" value="1"/>
</dbReference>